<dbReference type="PANTHER" id="PTHR34222:SF37">
    <property type="entry name" value="RETROTRANSPOSON GAG DOMAIN-CONTAINING PROTEIN"/>
    <property type="match status" value="1"/>
</dbReference>
<evidence type="ECO:0000313" key="2">
    <source>
        <dbReference type="EMBL" id="KAF6141991.1"/>
    </source>
</evidence>
<dbReference type="AlphaFoldDB" id="A0A7J7LH44"/>
<keyword evidence="3" id="KW-1185">Reference proteome</keyword>
<dbReference type="EMBL" id="JACGCM010002284">
    <property type="protein sequence ID" value="KAF6141991.1"/>
    <property type="molecule type" value="Genomic_DNA"/>
</dbReference>
<dbReference type="Proteomes" id="UP000541444">
    <property type="component" value="Unassembled WGS sequence"/>
</dbReference>
<gene>
    <name evidence="2" type="ORF">GIB67_037959</name>
</gene>
<dbReference type="PANTHER" id="PTHR34222">
    <property type="entry name" value="GAG_PRE-INTEGRS DOMAIN-CONTAINING PROTEIN"/>
    <property type="match status" value="1"/>
</dbReference>
<accession>A0A7J7LH44</accession>
<proteinExistence type="predicted"/>
<feature type="region of interest" description="Disordered" evidence="1">
    <location>
        <begin position="173"/>
        <end position="194"/>
    </location>
</feature>
<comment type="caution">
    <text evidence="2">The sequence shown here is derived from an EMBL/GenBank/DDBJ whole genome shotgun (WGS) entry which is preliminary data.</text>
</comment>
<feature type="non-terminal residue" evidence="2">
    <location>
        <position position="1"/>
    </location>
</feature>
<protein>
    <recommendedName>
        <fullName evidence="4">Retrotransposon gag domain-containing protein</fullName>
    </recommendedName>
</protein>
<dbReference type="OrthoDB" id="6123450at2759"/>
<evidence type="ECO:0008006" key="4">
    <source>
        <dbReference type="Google" id="ProtNLM"/>
    </source>
</evidence>
<evidence type="ECO:0000313" key="3">
    <source>
        <dbReference type="Proteomes" id="UP000541444"/>
    </source>
</evidence>
<organism evidence="2 3">
    <name type="scientific">Kingdonia uniflora</name>
    <dbReference type="NCBI Taxonomy" id="39325"/>
    <lineage>
        <taxon>Eukaryota</taxon>
        <taxon>Viridiplantae</taxon>
        <taxon>Streptophyta</taxon>
        <taxon>Embryophyta</taxon>
        <taxon>Tracheophyta</taxon>
        <taxon>Spermatophyta</taxon>
        <taxon>Magnoliopsida</taxon>
        <taxon>Ranunculales</taxon>
        <taxon>Circaeasteraceae</taxon>
        <taxon>Kingdonia</taxon>
    </lineage>
</organism>
<evidence type="ECO:0000256" key="1">
    <source>
        <dbReference type="SAM" id="MobiDB-lite"/>
    </source>
</evidence>
<reference evidence="2 3" key="1">
    <citation type="journal article" date="2020" name="IScience">
        <title>Genome Sequencing of the Endangered Kingdonia uniflora (Circaeasteraceae, Ranunculales) Reveals Potential Mechanisms of Evolutionary Specialization.</title>
        <authorList>
            <person name="Sun Y."/>
            <person name="Deng T."/>
            <person name="Zhang A."/>
            <person name="Moore M.J."/>
            <person name="Landis J.B."/>
            <person name="Lin N."/>
            <person name="Zhang H."/>
            <person name="Zhang X."/>
            <person name="Huang J."/>
            <person name="Zhang X."/>
            <person name="Sun H."/>
            <person name="Wang H."/>
        </authorList>
    </citation>
    <scope>NUCLEOTIDE SEQUENCE [LARGE SCALE GENOMIC DNA]</scope>
    <source>
        <strain evidence="2">TB1705</strain>
        <tissue evidence="2">Leaf</tissue>
    </source>
</reference>
<feature type="compositionally biased region" description="Low complexity" evidence="1">
    <location>
        <begin position="173"/>
        <end position="191"/>
    </location>
</feature>
<name>A0A7J7LH44_9MAGN</name>
<sequence>MQLTISAGHLFTNNAHLIWESLRKVYSQLENNARIFQLSNEIENFKQGTQTLGMYYARVRLSWEELSHYDSFIEWPASAPSEKVPIPPTVAEIYAKIVEKTRVFQFLAGLNPDFEYARVHLPGRTLFPTLEEAHAYCLSDQSRRSPMPPISGIPSETSTMAVCYAYPAPPSVPSQTSHTSSPSLSPLLAASGNSRPLRKKCDYCGKFILDNTQDCQASSVTPGLPPAIDSPLSCIEPSSTASILVTTDNDSPISHSDDDRPIAIRKEKRTMYSSNYTKRLLVRNFCTQKLIKINSVTSTLTLDSCNAKYQSEKGAR</sequence>